<dbReference type="InterPro" id="IPR005135">
    <property type="entry name" value="Endo/exonuclease/phosphatase"/>
</dbReference>
<dbReference type="InParanoid" id="A0A7N2KNY6"/>
<evidence type="ECO:0000256" key="2">
    <source>
        <dbReference type="SAM" id="MobiDB-lite"/>
    </source>
</evidence>
<dbReference type="PROSITE" id="PS50158">
    <property type="entry name" value="ZF_CCHC"/>
    <property type="match status" value="1"/>
</dbReference>
<keyword evidence="1" id="KW-0863">Zinc-finger</keyword>
<organism evidence="4 5">
    <name type="scientific">Quercus lobata</name>
    <name type="common">Valley oak</name>
    <dbReference type="NCBI Taxonomy" id="97700"/>
    <lineage>
        <taxon>Eukaryota</taxon>
        <taxon>Viridiplantae</taxon>
        <taxon>Streptophyta</taxon>
        <taxon>Embryophyta</taxon>
        <taxon>Tracheophyta</taxon>
        <taxon>Spermatophyta</taxon>
        <taxon>Magnoliopsida</taxon>
        <taxon>eudicotyledons</taxon>
        <taxon>Gunneridae</taxon>
        <taxon>Pentapetalae</taxon>
        <taxon>rosids</taxon>
        <taxon>fabids</taxon>
        <taxon>Fagales</taxon>
        <taxon>Fagaceae</taxon>
        <taxon>Quercus</taxon>
    </lineage>
</organism>
<sequence length="781" mass="87580">MSIRKRNNPIPLVALVTILIKGPWFIGEHFLSIRPWEANFRPEEDNIASVAVWVRLPCLPIEYYDVEVLKEIGQAIGTVLRIDTHTATEARGRYARLCVQIDINKPLIYTVLIGKFQQSVVYEGIGKLCFSCGRIGHRRENCCYTIKPQPPSNPDEAENSRSLDGEVRTHEPTTDTERERERDVPAPADAIPTTETGTLLVPDHSQADNYGPWLVVTRKKHANRFPKRPSGNTSPKAIPLDSTQIPYPAGTSLEGAHSKDSKRKSSGLESPPKILPFSIGPPKLSFQGPNLNPKRNHKGKKDILSAGILPLPKFDVPSDQSPSPNFSAIRPCTSSSAPFDGSFKSKSDIPRDDSGVQQLVHDGKLVVVSHSNQPRAPGNESRTVEECAAAISNAALMRIRPKAGADGKEVSKMPSALELHQDRPGLPSDRMDFEEGVIWNCRGALKPSFQKHVRDLAAQHDPAIFVVMETHTGGDRAKEIIERLPFQGAIHTDTIGLIGGLWLLWDPDRVEITNLASTEQEIHVLVKVRSSNLSWFFTAIYASPRLRERHFLWNNLSTIANTHNLPWLMAGDFNELLSTNDKLGGRPLIPSRVSAFKECLDFCNMADLGFQGPRFTWTNKNDLSSLIQERLDRFFANPDWCLTYPEAQVSHLARCLSDHCPILLELHPQNTFRLPRPFRFQSFWLSDSSFSNIVRNAWANQSNLVQATTTFVREAQVWNREHFGNILVKKKRLLARLLGIQKALATSPNLFLVNLDKQLQGELNKGLNNEEELWAMKSRIN</sequence>
<dbReference type="Gramene" id="QL01p027824:mrna">
    <property type="protein sequence ID" value="QL01p027824:mrna"/>
    <property type="gene ID" value="QL01p027824"/>
</dbReference>
<dbReference type="Pfam" id="PF03372">
    <property type="entry name" value="Exo_endo_phos"/>
    <property type="match status" value="1"/>
</dbReference>
<keyword evidence="1" id="KW-0479">Metal-binding</keyword>
<dbReference type="PANTHER" id="PTHR35218:SF9">
    <property type="entry name" value="ENDONUCLEASE_EXONUCLEASE_PHOSPHATASE DOMAIN-CONTAINING PROTEIN"/>
    <property type="match status" value="1"/>
</dbReference>
<protein>
    <recommendedName>
        <fullName evidence="3">CCHC-type domain-containing protein</fullName>
    </recommendedName>
</protein>
<dbReference type="GO" id="GO:0003676">
    <property type="term" value="F:nucleic acid binding"/>
    <property type="evidence" value="ECO:0007669"/>
    <property type="project" value="InterPro"/>
</dbReference>
<dbReference type="GO" id="GO:0003824">
    <property type="term" value="F:catalytic activity"/>
    <property type="evidence" value="ECO:0007669"/>
    <property type="project" value="InterPro"/>
</dbReference>
<reference evidence="4 5" key="1">
    <citation type="journal article" date="2016" name="G3 (Bethesda)">
        <title>First Draft Assembly and Annotation of the Genome of a California Endemic Oak Quercus lobata Nee (Fagaceae).</title>
        <authorList>
            <person name="Sork V.L."/>
            <person name="Fitz-Gibbon S.T."/>
            <person name="Puiu D."/>
            <person name="Crepeau M."/>
            <person name="Gugger P.F."/>
            <person name="Sherman R."/>
            <person name="Stevens K."/>
            <person name="Langley C.H."/>
            <person name="Pellegrini M."/>
            <person name="Salzberg S.L."/>
        </authorList>
    </citation>
    <scope>NUCLEOTIDE SEQUENCE [LARGE SCALE GENOMIC DNA]</scope>
    <source>
        <strain evidence="5">cv. SW786</strain>
    </source>
</reference>
<evidence type="ECO:0000259" key="3">
    <source>
        <dbReference type="PROSITE" id="PS50158"/>
    </source>
</evidence>
<dbReference type="Gramene" id="QL01p027762:mrna">
    <property type="protein sequence ID" value="QL01p027762:mrna"/>
    <property type="gene ID" value="QL01p027762"/>
</dbReference>
<dbReference type="Proteomes" id="UP000594261">
    <property type="component" value="Chromosome 1"/>
</dbReference>
<dbReference type="Gene3D" id="3.60.10.10">
    <property type="entry name" value="Endonuclease/exonuclease/phosphatase"/>
    <property type="match status" value="1"/>
</dbReference>
<dbReference type="SUPFAM" id="SSF56219">
    <property type="entry name" value="DNase I-like"/>
    <property type="match status" value="1"/>
</dbReference>
<feature type="domain" description="CCHC-type" evidence="3">
    <location>
        <begin position="129"/>
        <end position="142"/>
    </location>
</feature>
<feature type="compositionally biased region" description="Polar residues" evidence="2">
    <location>
        <begin position="230"/>
        <end position="245"/>
    </location>
</feature>
<dbReference type="GO" id="GO:0008270">
    <property type="term" value="F:zinc ion binding"/>
    <property type="evidence" value="ECO:0007669"/>
    <property type="project" value="UniProtKB-KW"/>
</dbReference>
<evidence type="ECO:0000313" key="5">
    <source>
        <dbReference type="Proteomes" id="UP000594261"/>
    </source>
</evidence>
<feature type="compositionally biased region" description="Basic and acidic residues" evidence="2">
    <location>
        <begin position="158"/>
        <end position="184"/>
    </location>
</feature>
<evidence type="ECO:0000256" key="1">
    <source>
        <dbReference type="PROSITE-ProRule" id="PRU00047"/>
    </source>
</evidence>
<reference evidence="4" key="2">
    <citation type="submission" date="2021-01" db="UniProtKB">
        <authorList>
            <consortium name="EnsemblPlants"/>
        </authorList>
    </citation>
    <scope>IDENTIFICATION</scope>
</reference>
<keyword evidence="1" id="KW-0862">Zinc</keyword>
<feature type="region of interest" description="Disordered" evidence="2">
    <location>
        <begin position="222"/>
        <end position="299"/>
    </location>
</feature>
<dbReference type="InterPro" id="IPR036691">
    <property type="entry name" value="Endo/exonu/phosph_ase_sf"/>
</dbReference>
<dbReference type="OMA" id="CYIMEES"/>
<dbReference type="EnsemblPlants" id="QL01p027824:mrna">
    <property type="protein sequence ID" value="QL01p027824:mrna"/>
    <property type="gene ID" value="QL01p027824"/>
</dbReference>
<proteinExistence type="predicted"/>
<dbReference type="EnsemblPlants" id="QL01p027762:mrna">
    <property type="protein sequence ID" value="QL01p027762:mrna"/>
    <property type="gene ID" value="QL01p027762"/>
</dbReference>
<name>A0A7N2KNY6_QUELO</name>
<feature type="region of interest" description="Disordered" evidence="2">
    <location>
        <begin position="147"/>
        <end position="205"/>
    </location>
</feature>
<dbReference type="PANTHER" id="PTHR35218">
    <property type="entry name" value="RNASE H DOMAIN-CONTAINING PROTEIN"/>
    <property type="match status" value="1"/>
</dbReference>
<accession>A0A7N2KNY6</accession>
<dbReference type="InterPro" id="IPR001878">
    <property type="entry name" value="Znf_CCHC"/>
</dbReference>
<evidence type="ECO:0000313" key="4">
    <source>
        <dbReference type="EnsemblPlants" id="QL01p027824:mrna"/>
    </source>
</evidence>
<dbReference type="EMBL" id="LRBV02000001">
    <property type="status" value="NOT_ANNOTATED_CDS"/>
    <property type="molecule type" value="Genomic_DNA"/>
</dbReference>
<keyword evidence="5" id="KW-1185">Reference proteome</keyword>
<dbReference type="AlphaFoldDB" id="A0A7N2KNY6"/>